<name>A0ACB9R8B1_9MYRT</name>
<accession>A0ACB9R8B1</accession>
<proteinExistence type="predicted"/>
<reference evidence="2" key="1">
    <citation type="journal article" date="2023" name="Front. Plant Sci.">
        <title>Chromosomal-level genome assembly of Melastoma candidum provides insights into trichome evolution.</title>
        <authorList>
            <person name="Zhong Y."/>
            <person name="Wu W."/>
            <person name="Sun C."/>
            <person name="Zou P."/>
            <person name="Liu Y."/>
            <person name="Dai S."/>
            <person name="Zhou R."/>
        </authorList>
    </citation>
    <scope>NUCLEOTIDE SEQUENCE [LARGE SCALE GENOMIC DNA]</scope>
</reference>
<dbReference type="EMBL" id="CM042883">
    <property type="protein sequence ID" value="KAI4373683.1"/>
    <property type="molecule type" value="Genomic_DNA"/>
</dbReference>
<evidence type="ECO:0000313" key="2">
    <source>
        <dbReference type="Proteomes" id="UP001057402"/>
    </source>
</evidence>
<protein>
    <submittedName>
        <fullName evidence="1">Uncharacterized protein</fullName>
    </submittedName>
</protein>
<sequence>MALHARMVSFSLHPPAAVLLLMVIFTADSLPSIRSSSRSRCVTETFPLSVSASVNEMSYMGHGRFEVPAGGRGKASAITSAREVPTGPNPLHHNHKPITKPRKGHIVTHP</sequence>
<keyword evidence="2" id="KW-1185">Reference proteome</keyword>
<evidence type="ECO:0000313" key="1">
    <source>
        <dbReference type="EMBL" id="KAI4373683.1"/>
    </source>
</evidence>
<organism evidence="1 2">
    <name type="scientific">Melastoma candidum</name>
    <dbReference type="NCBI Taxonomy" id="119954"/>
    <lineage>
        <taxon>Eukaryota</taxon>
        <taxon>Viridiplantae</taxon>
        <taxon>Streptophyta</taxon>
        <taxon>Embryophyta</taxon>
        <taxon>Tracheophyta</taxon>
        <taxon>Spermatophyta</taxon>
        <taxon>Magnoliopsida</taxon>
        <taxon>eudicotyledons</taxon>
        <taxon>Gunneridae</taxon>
        <taxon>Pentapetalae</taxon>
        <taxon>rosids</taxon>
        <taxon>malvids</taxon>
        <taxon>Myrtales</taxon>
        <taxon>Melastomataceae</taxon>
        <taxon>Melastomatoideae</taxon>
        <taxon>Melastomateae</taxon>
        <taxon>Melastoma</taxon>
    </lineage>
</organism>
<comment type="caution">
    <text evidence="1">The sequence shown here is derived from an EMBL/GenBank/DDBJ whole genome shotgun (WGS) entry which is preliminary data.</text>
</comment>
<dbReference type="Proteomes" id="UP001057402">
    <property type="component" value="Chromosome 4"/>
</dbReference>
<gene>
    <name evidence="1" type="ORF">MLD38_011783</name>
</gene>